<dbReference type="PANTHER" id="PTHR35910">
    <property type="entry name" value="2EXR DOMAIN-CONTAINING PROTEIN"/>
    <property type="match status" value="1"/>
</dbReference>
<feature type="domain" description="2EXR" evidence="1">
    <location>
        <begin position="34"/>
        <end position="138"/>
    </location>
</feature>
<gene>
    <name evidence="2" type="ORF">EYC80_008565</name>
</gene>
<keyword evidence="3" id="KW-1185">Reference proteome</keyword>
<dbReference type="Proteomes" id="UP000326757">
    <property type="component" value="Unassembled WGS sequence"/>
</dbReference>
<dbReference type="AlphaFoldDB" id="A0A5N6K0Q4"/>
<accession>A0A5N6K0Q4</accession>
<evidence type="ECO:0000259" key="1">
    <source>
        <dbReference type="Pfam" id="PF20150"/>
    </source>
</evidence>
<evidence type="ECO:0000313" key="2">
    <source>
        <dbReference type="EMBL" id="KAB8295740.1"/>
    </source>
</evidence>
<organism evidence="2 3">
    <name type="scientific">Monilinia laxa</name>
    <name type="common">Brown rot fungus</name>
    <name type="synonym">Sclerotinia laxa</name>
    <dbReference type="NCBI Taxonomy" id="61186"/>
    <lineage>
        <taxon>Eukaryota</taxon>
        <taxon>Fungi</taxon>
        <taxon>Dikarya</taxon>
        <taxon>Ascomycota</taxon>
        <taxon>Pezizomycotina</taxon>
        <taxon>Leotiomycetes</taxon>
        <taxon>Helotiales</taxon>
        <taxon>Sclerotiniaceae</taxon>
        <taxon>Monilinia</taxon>
    </lineage>
</organism>
<evidence type="ECO:0000313" key="3">
    <source>
        <dbReference type="Proteomes" id="UP000326757"/>
    </source>
</evidence>
<dbReference type="InterPro" id="IPR045518">
    <property type="entry name" value="2EXR"/>
</dbReference>
<reference evidence="2 3" key="1">
    <citation type="submission" date="2019-06" db="EMBL/GenBank/DDBJ databases">
        <title>Genome Sequence of the Brown Rot Fungal Pathogen Monilinia laxa.</title>
        <authorList>
            <person name="De Miccolis Angelini R.M."/>
            <person name="Landi L."/>
            <person name="Abate D."/>
            <person name="Pollastro S."/>
            <person name="Romanazzi G."/>
            <person name="Faretra F."/>
        </authorList>
    </citation>
    <scope>NUCLEOTIDE SEQUENCE [LARGE SCALE GENOMIC DNA]</scope>
    <source>
        <strain evidence="2 3">Mlax316</strain>
    </source>
</reference>
<dbReference type="OrthoDB" id="3546385at2759"/>
<sequence length="279" mass="32723">MSRPCQHLLENSLKSSEISTYIRPHRPANQKAQFPQFAKFAPEIQIMIFKESLPEGRIVRIKAVEYLADTPDKWSQEWYEGEVYGGKYKSAKIVASTTFPALLHVNSMAREIAQKQYQLEFSHCLPHPIYFNFDKDSLYIQSDRANKIFQGTLHMLKKFPTPLICGLDIAKMEEKLKYLMFGEPCLFKSTTEMISRMKNLQLLELKEGCFTKEQKVKILNTRWNERWNNGDFTYKLVELSDKDMGYKIMDKKDGYSVYFKPRRSSRIVKPETMSLDSHE</sequence>
<name>A0A5N6K0Q4_MONLA</name>
<comment type="caution">
    <text evidence="2">The sequence shown here is derived from an EMBL/GenBank/DDBJ whole genome shotgun (WGS) entry which is preliminary data.</text>
</comment>
<dbReference type="EMBL" id="VIGI01000009">
    <property type="protein sequence ID" value="KAB8295740.1"/>
    <property type="molecule type" value="Genomic_DNA"/>
</dbReference>
<dbReference type="PANTHER" id="PTHR35910:SF1">
    <property type="entry name" value="2EXR DOMAIN-CONTAINING PROTEIN"/>
    <property type="match status" value="1"/>
</dbReference>
<dbReference type="Pfam" id="PF20150">
    <property type="entry name" value="2EXR"/>
    <property type="match status" value="1"/>
</dbReference>
<proteinExistence type="predicted"/>
<protein>
    <recommendedName>
        <fullName evidence="1">2EXR domain-containing protein</fullName>
    </recommendedName>
</protein>